<keyword evidence="1" id="KW-0597">Phosphoprotein</keyword>
<evidence type="ECO:0000313" key="5">
    <source>
        <dbReference type="Proteomes" id="UP000288096"/>
    </source>
</evidence>
<dbReference type="InterPro" id="IPR012340">
    <property type="entry name" value="NA-bd_OB-fold"/>
</dbReference>
<dbReference type="Pfam" id="PF06961">
    <property type="entry name" value="DUF1294"/>
    <property type="match status" value="1"/>
</dbReference>
<dbReference type="InterPro" id="IPR011129">
    <property type="entry name" value="CSD"/>
</dbReference>
<dbReference type="Gene3D" id="2.40.50.140">
    <property type="entry name" value="Nucleic acid-binding proteins"/>
    <property type="match status" value="1"/>
</dbReference>
<proteinExistence type="predicted"/>
<keyword evidence="2" id="KW-0472">Membrane</keyword>
<organism evidence="4 5">
    <name type="scientific">Desulfonema ishimotonii</name>
    <dbReference type="NCBI Taxonomy" id="45657"/>
    <lineage>
        <taxon>Bacteria</taxon>
        <taxon>Pseudomonadati</taxon>
        <taxon>Thermodesulfobacteriota</taxon>
        <taxon>Desulfobacteria</taxon>
        <taxon>Desulfobacterales</taxon>
        <taxon>Desulfococcaceae</taxon>
        <taxon>Desulfonema</taxon>
    </lineage>
</organism>
<feature type="transmembrane region" description="Helical" evidence="2">
    <location>
        <begin position="172"/>
        <end position="190"/>
    </location>
</feature>
<dbReference type="InterPro" id="IPR052069">
    <property type="entry name" value="Ca-reg_mRNA-binding_domain"/>
</dbReference>
<protein>
    <submittedName>
        <fullName evidence="4">DUF1294 domain-containing protein</fullName>
    </submittedName>
</protein>
<name>A0A401FXI8_9BACT</name>
<dbReference type="SMART" id="SM00357">
    <property type="entry name" value="CSP"/>
    <property type="match status" value="1"/>
</dbReference>
<dbReference type="EMBL" id="BEXT01000001">
    <property type="protein sequence ID" value="GBC61643.1"/>
    <property type="molecule type" value="Genomic_DNA"/>
</dbReference>
<evidence type="ECO:0000256" key="1">
    <source>
        <dbReference type="ARBA" id="ARBA00022553"/>
    </source>
</evidence>
<keyword evidence="2" id="KW-0812">Transmembrane</keyword>
<dbReference type="PANTHER" id="PTHR12962:SF1">
    <property type="entry name" value="COLD SHOCK DOMAIN-CONTAINING PROTEIN CG9705"/>
    <property type="match status" value="1"/>
</dbReference>
<dbReference type="RefSeq" id="WP_124328908.1">
    <property type="nucleotide sequence ID" value="NZ_BEXT01000001.1"/>
</dbReference>
<evidence type="ECO:0000256" key="2">
    <source>
        <dbReference type="SAM" id="Phobius"/>
    </source>
</evidence>
<dbReference type="PROSITE" id="PS51857">
    <property type="entry name" value="CSD_2"/>
    <property type="match status" value="1"/>
</dbReference>
<accession>A0A401FXI8</accession>
<feature type="transmembrane region" description="Helical" evidence="2">
    <location>
        <begin position="106"/>
        <end position="125"/>
    </location>
</feature>
<dbReference type="PANTHER" id="PTHR12962">
    <property type="entry name" value="CALCIUM-REGULATED HEAT STABLE PROTEIN CRHSP-24-RELATED"/>
    <property type="match status" value="1"/>
</dbReference>
<evidence type="ECO:0000313" key="4">
    <source>
        <dbReference type="EMBL" id="GBC61643.1"/>
    </source>
</evidence>
<dbReference type="OrthoDB" id="72963at2"/>
<dbReference type="AlphaFoldDB" id="A0A401FXI8"/>
<reference evidence="5" key="2">
    <citation type="submission" date="2019-01" db="EMBL/GenBank/DDBJ databases">
        <title>Genome sequence of Desulfonema ishimotonii strain Tokyo 01.</title>
        <authorList>
            <person name="Fukui M."/>
        </authorList>
    </citation>
    <scope>NUCLEOTIDE SEQUENCE [LARGE SCALE GENOMIC DNA]</scope>
    <source>
        <strain evidence="5">Tokyo 01</strain>
    </source>
</reference>
<feature type="domain" description="CSD" evidence="3">
    <location>
        <begin position="2"/>
        <end position="67"/>
    </location>
</feature>
<evidence type="ECO:0000259" key="3">
    <source>
        <dbReference type="PROSITE" id="PS51857"/>
    </source>
</evidence>
<dbReference type="Pfam" id="PF00313">
    <property type="entry name" value="CSD"/>
    <property type="match status" value="1"/>
</dbReference>
<sequence length="206" mass="23166">MKIKGKISSWNDEKGFGFITPDAGGKQVFIHINAFGNRNRRPDINQVITYALSKDKQGRPCAVKATLPGERFHKKTTRKRGSVSVFIAVFFLIIVGASAITSKMTFFIFAFYMAISLLTFIMYALDKSAARKGRWRTRESTLHLLSLAGGWPGAIAAQQKLRHKSEKESFRLIFWVTVLLNSSAFFWLFAANGTATLKSLMDSVRF</sequence>
<dbReference type="Proteomes" id="UP000288096">
    <property type="component" value="Unassembled WGS sequence"/>
</dbReference>
<feature type="transmembrane region" description="Helical" evidence="2">
    <location>
        <begin position="81"/>
        <end position="100"/>
    </location>
</feature>
<dbReference type="GO" id="GO:0005829">
    <property type="term" value="C:cytosol"/>
    <property type="evidence" value="ECO:0007669"/>
    <property type="project" value="UniProtKB-ARBA"/>
</dbReference>
<keyword evidence="5" id="KW-1185">Reference proteome</keyword>
<comment type="caution">
    <text evidence="4">The sequence shown here is derived from an EMBL/GenBank/DDBJ whole genome shotgun (WGS) entry which is preliminary data.</text>
</comment>
<gene>
    <name evidence="4" type="ORF">DENIS_2605</name>
</gene>
<dbReference type="GO" id="GO:0043488">
    <property type="term" value="P:regulation of mRNA stability"/>
    <property type="evidence" value="ECO:0007669"/>
    <property type="project" value="TreeGrafter"/>
</dbReference>
<dbReference type="InterPro" id="IPR002059">
    <property type="entry name" value="CSP_DNA-bd"/>
</dbReference>
<dbReference type="InterPro" id="IPR010718">
    <property type="entry name" value="DUF1294"/>
</dbReference>
<dbReference type="GO" id="GO:0003730">
    <property type="term" value="F:mRNA 3'-UTR binding"/>
    <property type="evidence" value="ECO:0007669"/>
    <property type="project" value="TreeGrafter"/>
</dbReference>
<dbReference type="SUPFAM" id="SSF50249">
    <property type="entry name" value="Nucleic acid-binding proteins"/>
    <property type="match status" value="1"/>
</dbReference>
<dbReference type="CDD" id="cd04458">
    <property type="entry name" value="CSP_CDS"/>
    <property type="match status" value="1"/>
</dbReference>
<keyword evidence="2" id="KW-1133">Transmembrane helix</keyword>
<reference evidence="5" key="1">
    <citation type="submission" date="2017-11" db="EMBL/GenBank/DDBJ databases">
        <authorList>
            <person name="Watanabe M."/>
            <person name="Kojima H."/>
        </authorList>
    </citation>
    <scope>NUCLEOTIDE SEQUENCE [LARGE SCALE GENOMIC DNA]</scope>
    <source>
        <strain evidence="5">Tokyo 01</strain>
    </source>
</reference>